<dbReference type="PRINTS" id="PR00105">
    <property type="entry name" value="C5METTRFRASE"/>
</dbReference>
<sequence length="374" mass="40885">MTDQRGEYTSLEICAGAGGQAVGLHEAGFRHRALIEVDPHAVRTLEHNTARHGWRNCAILPWDLTDFDMGELKKVLGEEPLDLLAGGVPCPPFSVAGKQLGEDDERDLFPVMLDMAEELHPRAVMIENVRGLLEPFRKFAPYRDRTRARLEAMGYRILGWEVLEARDYGVPQLRPRAILVAMREDDAVYFQAPRGVKHEVTVAEALDASMRERYLASKRPDAMDCYLRWKKKAQERGTVAPTLVGGSKKHGGADLGPTRAKRAWAALGVDGLGVANALGETVDEDRDLFGDLGPKLTVAQAALIQGFPADWEFQGRKTAAYRQVGNAFPPPVARAVGEAIISALRAADAGQEPPETLPEGLLVEAGPRQLSLTG</sequence>
<dbReference type="Gene3D" id="3.40.50.150">
    <property type="entry name" value="Vaccinia Virus protein VP39"/>
    <property type="match status" value="1"/>
</dbReference>
<evidence type="ECO:0000256" key="7">
    <source>
        <dbReference type="RuleBase" id="RU000417"/>
    </source>
</evidence>
<organism evidence="8 9">
    <name type="scientific">Nocardiopsis tropica</name>
    <dbReference type="NCBI Taxonomy" id="109330"/>
    <lineage>
        <taxon>Bacteria</taxon>
        <taxon>Bacillati</taxon>
        <taxon>Actinomycetota</taxon>
        <taxon>Actinomycetes</taxon>
        <taxon>Streptosporangiales</taxon>
        <taxon>Nocardiopsidaceae</taxon>
        <taxon>Nocardiopsis</taxon>
    </lineage>
</organism>
<comment type="similarity">
    <text evidence="5 6">Belongs to the class I-like SAM-binding methyltransferase superfamily. C5-methyltransferase family.</text>
</comment>
<dbReference type="GO" id="GO:0032259">
    <property type="term" value="P:methylation"/>
    <property type="evidence" value="ECO:0007669"/>
    <property type="project" value="UniProtKB-KW"/>
</dbReference>
<reference evidence="8 9" key="1">
    <citation type="submission" date="2023-07" db="EMBL/GenBank/DDBJ databases">
        <authorList>
            <person name="Girao M."/>
            <person name="Carvalho M.F."/>
        </authorList>
    </citation>
    <scope>NUCLEOTIDE SEQUENCE [LARGE SCALE GENOMIC DNA]</scope>
    <source>
        <strain evidence="8 9">66/93</strain>
    </source>
</reference>
<evidence type="ECO:0000313" key="8">
    <source>
        <dbReference type="EMBL" id="MEE2053156.1"/>
    </source>
</evidence>
<comment type="catalytic activity">
    <reaction evidence="7">
        <text>a 2'-deoxycytidine in DNA + S-adenosyl-L-methionine = a 5-methyl-2'-deoxycytidine in DNA + S-adenosyl-L-homocysteine + H(+)</text>
        <dbReference type="Rhea" id="RHEA:13681"/>
        <dbReference type="Rhea" id="RHEA-COMP:11369"/>
        <dbReference type="Rhea" id="RHEA-COMP:11370"/>
        <dbReference type="ChEBI" id="CHEBI:15378"/>
        <dbReference type="ChEBI" id="CHEBI:57856"/>
        <dbReference type="ChEBI" id="CHEBI:59789"/>
        <dbReference type="ChEBI" id="CHEBI:85452"/>
        <dbReference type="ChEBI" id="CHEBI:85454"/>
        <dbReference type="EC" id="2.1.1.37"/>
    </reaction>
</comment>
<dbReference type="Gene3D" id="3.90.120.10">
    <property type="entry name" value="DNA Methylase, subunit A, domain 2"/>
    <property type="match status" value="1"/>
</dbReference>
<dbReference type="GO" id="GO:0003886">
    <property type="term" value="F:DNA (cytosine-5-)-methyltransferase activity"/>
    <property type="evidence" value="ECO:0007669"/>
    <property type="project" value="UniProtKB-EC"/>
</dbReference>
<dbReference type="PROSITE" id="PS51679">
    <property type="entry name" value="SAM_MT_C5"/>
    <property type="match status" value="1"/>
</dbReference>
<evidence type="ECO:0000256" key="3">
    <source>
        <dbReference type="ARBA" id="ARBA00022691"/>
    </source>
</evidence>
<dbReference type="EMBL" id="JAUUCC010000063">
    <property type="protein sequence ID" value="MEE2053156.1"/>
    <property type="molecule type" value="Genomic_DNA"/>
</dbReference>
<evidence type="ECO:0000256" key="6">
    <source>
        <dbReference type="RuleBase" id="RU000416"/>
    </source>
</evidence>
<dbReference type="InterPro" id="IPR031303">
    <property type="entry name" value="C5_meth_CS"/>
</dbReference>
<keyword evidence="4" id="KW-0680">Restriction system</keyword>
<feature type="active site" evidence="5">
    <location>
        <position position="90"/>
    </location>
</feature>
<dbReference type="InterPro" id="IPR050390">
    <property type="entry name" value="C5-Methyltransferase"/>
</dbReference>
<proteinExistence type="inferred from homology"/>
<dbReference type="PANTHER" id="PTHR10629">
    <property type="entry name" value="CYTOSINE-SPECIFIC METHYLTRANSFERASE"/>
    <property type="match status" value="1"/>
</dbReference>
<dbReference type="PROSITE" id="PS00094">
    <property type="entry name" value="C5_MTASE_1"/>
    <property type="match status" value="1"/>
</dbReference>
<dbReference type="NCBIfam" id="TIGR00675">
    <property type="entry name" value="dcm"/>
    <property type="match status" value="1"/>
</dbReference>
<protein>
    <recommendedName>
        <fullName evidence="7">Cytosine-specific methyltransferase</fullName>
        <ecNumber evidence="7">2.1.1.37</ecNumber>
    </recommendedName>
</protein>
<dbReference type="Pfam" id="PF00145">
    <property type="entry name" value="DNA_methylase"/>
    <property type="match status" value="1"/>
</dbReference>
<comment type="caution">
    <text evidence="8">The sequence shown here is derived from an EMBL/GenBank/DDBJ whole genome shotgun (WGS) entry which is preliminary data.</text>
</comment>
<dbReference type="InterPro" id="IPR018117">
    <property type="entry name" value="C5_DNA_meth_AS"/>
</dbReference>
<accession>A0ABU7KV50</accession>
<evidence type="ECO:0000256" key="4">
    <source>
        <dbReference type="ARBA" id="ARBA00022747"/>
    </source>
</evidence>
<keyword evidence="1 5" id="KW-0489">Methyltransferase</keyword>
<gene>
    <name evidence="8" type="primary">dcm</name>
    <name evidence="8" type="ORF">Q8A49_21880</name>
</gene>
<dbReference type="EC" id="2.1.1.37" evidence="7"/>
<dbReference type="InterPro" id="IPR029063">
    <property type="entry name" value="SAM-dependent_MTases_sf"/>
</dbReference>
<dbReference type="InterPro" id="IPR001525">
    <property type="entry name" value="C5_MeTfrase"/>
</dbReference>
<dbReference type="PANTHER" id="PTHR10629:SF52">
    <property type="entry name" value="DNA (CYTOSINE-5)-METHYLTRANSFERASE 1"/>
    <property type="match status" value="1"/>
</dbReference>
<dbReference type="SUPFAM" id="SSF53335">
    <property type="entry name" value="S-adenosyl-L-methionine-dependent methyltransferases"/>
    <property type="match status" value="1"/>
</dbReference>
<keyword evidence="3 5" id="KW-0949">S-adenosyl-L-methionine</keyword>
<name>A0ABU7KV50_9ACTN</name>
<dbReference type="PROSITE" id="PS00095">
    <property type="entry name" value="C5_MTASE_2"/>
    <property type="match status" value="1"/>
</dbReference>
<dbReference type="RefSeq" id="WP_330160122.1">
    <property type="nucleotide sequence ID" value="NZ_BAAAJA010000008.1"/>
</dbReference>
<evidence type="ECO:0000313" key="9">
    <source>
        <dbReference type="Proteomes" id="UP001348641"/>
    </source>
</evidence>
<keyword evidence="2 5" id="KW-0808">Transferase</keyword>
<evidence type="ECO:0000256" key="5">
    <source>
        <dbReference type="PROSITE-ProRule" id="PRU01016"/>
    </source>
</evidence>
<dbReference type="Proteomes" id="UP001348641">
    <property type="component" value="Unassembled WGS sequence"/>
</dbReference>
<evidence type="ECO:0000256" key="1">
    <source>
        <dbReference type="ARBA" id="ARBA00022603"/>
    </source>
</evidence>
<evidence type="ECO:0000256" key="2">
    <source>
        <dbReference type="ARBA" id="ARBA00022679"/>
    </source>
</evidence>